<comment type="caution">
    <text evidence="2">The sequence shown here is derived from an EMBL/GenBank/DDBJ whole genome shotgun (WGS) entry which is preliminary data.</text>
</comment>
<evidence type="ECO:0000313" key="2">
    <source>
        <dbReference type="EMBL" id="TNN76275.1"/>
    </source>
</evidence>
<name>A0A4Z2IFB3_9TELE</name>
<keyword evidence="3" id="KW-1185">Reference proteome</keyword>
<keyword evidence="1" id="KW-0732">Signal</keyword>
<evidence type="ECO:0000256" key="1">
    <source>
        <dbReference type="SAM" id="SignalP"/>
    </source>
</evidence>
<dbReference type="AlphaFoldDB" id="A0A4Z2IFB3"/>
<accession>A0A4Z2IFB3</accession>
<evidence type="ECO:0008006" key="4">
    <source>
        <dbReference type="Google" id="ProtNLM"/>
    </source>
</evidence>
<organism evidence="2 3">
    <name type="scientific">Liparis tanakae</name>
    <name type="common">Tanaka's snailfish</name>
    <dbReference type="NCBI Taxonomy" id="230148"/>
    <lineage>
        <taxon>Eukaryota</taxon>
        <taxon>Metazoa</taxon>
        <taxon>Chordata</taxon>
        <taxon>Craniata</taxon>
        <taxon>Vertebrata</taxon>
        <taxon>Euteleostomi</taxon>
        <taxon>Actinopterygii</taxon>
        <taxon>Neopterygii</taxon>
        <taxon>Teleostei</taxon>
        <taxon>Neoteleostei</taxon>
        <taxon>Acanthomorphata</taxon>
        <taxon>Eupercaria</taxon>
        <taxon>Perciformes</taxon>
        <taxon>Cottioidei</taxon>
        <taxon>Cottales</taxon>
        <taxon>Liparidae</taxon>
        <taxon>Liparis</taxon>
    </lineage>
</organism>
<gene>
    <name evidence="2" type="ORF">EYF80_013563</name>
</gene>
<dbReference type="EMBL" id="SRLO01000095">
    <property type="protein sequence ID" value="TNN76275.1"/>
    <property type="molecule type" value="Genomic_DNA"/>
</dbReference>
<protein>
    <recommendedName>
        <fullName evidence="4">Secreted protein</fullName>
    </recommendedName>
</protein>
<reference evidence="2 3" key="1">
    <citation type="submission" date="2019-03" db="EMBL/GenBank/DDBJ databases">
        <title>First draft genome of Liparis tanakae, snailfish: a comprehensive survey of snailfish specific genes.</title>
        <authorList>
            <person name="Kim W."/>
            <person name="Song I."/>
            <person name="Jeong J.-H."/>
            <person name="Kim D."/>
            <person name="Kim S."/>
            <person name="Ryu S."/>
            <person name="Song J.Y."/>
            <person name="Lee S.K."/>
        </authorList>
    </citation>
    <scope>NUCLEOTIDE SEQUENCE [LARGE SCALE GENOMIC DNA]</scope>
    <source>
        <tissue evidence="2">Muscle</tissue>
    </source>
</reference>
<proteinExistence type="predicted"/>
<feature type="signal peptide" evidence="1">
    <location>
        <begin position="1"/>
        <end position="18"/>
    </location>
</feature>
<dbReference type="Proteomes" id="UP000314294">
    <property type="component" value="Unassembled WGS sequence"/>
</dbReference>
<sequence>MLVAVFILVYLVGQRSRTENFELVLTHSQAELLVEKFLFFLSAFCCDTKKTASCSSHPSLRQLLLCKSRACHPHSPALRVVCDGGASVLEAYKANEFPVQLYAARCLQLKH</sequence>
<evidence type="ECO:0000313" key="3">
    <source>
        <dbReference type="Proteomes" id="UP000314294"/>
    </source>
</evidence>
<feature type="chain" id="PRO_5021346744" description="Secreted protein" evidence="1">
    <location>
        <begin position="19"/>
        <end position="111"/>
    </location>
</feature>